<name>A0A1Y5MET3_9BACT</name>
<keyword evidence="1" id="KW-0732">Signal</keyword>
<organism evidence="2 3">
    <name type="scientific">Campylobacter concisus</name>
    <dbReference type="NCBI Taxonomy" id="199"/>
    <lineage>
        <taxon>Bacteria</taxon>
        <taxon>Pseudomonadati</taxon>
        <taxon>Campylobacterota</taxon>
        <taxon>Epsilonproteobacteria</taxon>
        <taxon>Campylobacterales</taxon>
        <taxon>Campylobacteraceae</taxon>
        <taxon>Campylobacter</taxon>
    </lineage>
</organism>
<dbReference type="RefSeq" id="WP_087583786.1">
    <property type="nucleotide sequence ID" value="NZ_CABPTU010000007.1"/>
</dbReference>
<sequence>MLKIFKVALLSAVVVAGLSANDNLLSKVTNGVVADNATGVKMLSDGEMNQVLGGYYFERKPQFDHRGYMPSVAYKVYEDSGDPKLSVTNGDFVVAKVRIGTNGRKQYYLQLYRGDNQPAGAYAGVGASKILDDMKKMGL</sequence>
<dbReference type="AlphaFoldDB" id="A0A1Y5MET3"/>
<dbReference type="Proteomes" id="UP000196317">
    <property type="component" value="Unassembled WGS sequence"/>
</dbReference>
<gene>
    <name evidence="2" type="ORF">B9N65_10450</name>
</gene>
<protein>
    <submittedName>
        <fullName evidence="2">Uncharacterized protein</fullName>
    </submittedName>
</protein>
<dbReference type="EMBL" id="NDYN01000014">
    <property type="protein sequence ID" value="OUT06737.1"/>
    <property type="molecule type" value="Genomic_DNA"/>
</dbReference>
<feature type="signal peptide" evidence="1">
    <location>
        <begin position="1"/>
        <end position="20"/>
    </location>
</feature>
<reference evidence="2 3" key="1">
    <citation type="submission" date="2017-04" db="EMBL/GenBank/DDBJ databases">
        <title>Complete genome of Campylobacter concisus ATCC 33237T and draft genomes for an additional eight well characterized C. concisus strains.</title>
        <authorList>
            <person name="Cornelius A.J."/>
            <person name="Miller W.G."/>
            <person name="Lastovica A.J."/>
            <person name="On S.L."/>
            <person name="French N.P."/>
            <person name="Vandenberg O."/>
            <person name="Biggs P.J."/>
        </authorList>
    </citation>
    <scope>NUCLEOTIDE SEQUENCE [LARGE SCALE GENOMIC DNA]</scope>
    <source>
        <strain evidence="2 3">CCUG 19995</strain>
    </source>
</reference>
<evidence type="ECO:0000256" key="1">
    <source>
        <dbReference type="SAM" id="SignalP"/>
    </source>
</evidence>
<comment type="caution">
    <text evidence="2">The sequence shown here is derived from an EMBL/GenBank/DDBJ whole genome shotgun (WGS) entry which is preliminary data.</text>
</comment>
<evidence type="ECO:0000313" key="3">
    <source>
        <dbReference type="Proteomes" id="UP000196317"/>
    </source>
</evidence>
<evidence type="ECO:0000313" key="2">
    <source>
        <dbReference type="EMBL" id="OUT06737.1"/>
    </source>
</evidence>
<accession>A0A1Y5MET3</accession>
<proteinExistence type="predicted"/>
<feature type="chain" id="PRO_5013232391" evidence="1">
    <location>
        <begin position="21"/>
        <end position="139"/>
    </location>
</feature>